<feature type="signal peptide" evidence="1">
    <location>
        <begin position="1"/>
        <end position="20"/>
    </location>
</feature>
<keyword evidence="3" id="KW-1185">Reference proteome</keyword>
<keyword evidence="1" id="KW-0732">Signal</keyword>
<evidence type="ECO:0008006" key="4">
    <source>
        <dbReference type="Google" id="ProtNLM"/>
    </source>
</evidence>
<sequence>MKKLLLIMAIMGQAAMFGQALEKQSSNDTIAKPIIPTERQNLLKNVDVIFNMRFGLDNQFTDGNHMNSAFNNNQGRLEIKGKIHDKVYFRFRDRYTKSKEPADRDHIARSTDLAFIGVDVTPNTQIMLGKMSADWGGYEFDLNPIDIVEYNDILEYADNFLTGVAVNQKLNANHSLGFQVLNARNSNFNSIYGASIPAGVEESKTAMAYVTNWRGSFFGGKFETIYSYSYFQEAKNKGMNYYSLGHKYQDDKLKIMYDFKYSNEGIDRKGLVTGMLSDQLNGEAAQDTSYMEHWVRMEYMPTPKWNLMLSVMTSDAYGKNVTGPDSGTNHMRTAYGFIPEVQYIPFKDLNVRFFVTYVGRYYNYSDYAKNTIGLENYNTGRLSVGFVAPLLIL</sequence>
<evidence type="ECO:0000313" key="3">
    <source>
        <dbReference type="Proteomes" id="UP000488936"/>
    </source>
</evidence>
<dbReference type="OrthoDB" id="846879at2"/>
<reference evidence="2 3" key="1">
    <citation type="journal article" date="2006" name="Int. J. Syst. Evol. Microbiol.">
        <title>Myroides pelagicus sp. nov., isolated from seawater in Thailand.</title>
        <authorList>
            <person name="Yoon J."/>
            <person name="Maneerat S."/>
            <person name="Kawai F."/>
            <person name="Yokota A."/>
        </authorList>
    </citation>
    <scope>NUCLEOTIDE SEQUENCE [LARGE SCALE GENOMIC DNA]</scope>
    <source>
        <strain evidence="2 3">SM1T</strain>
    </source>
</reference>
<dbReference type="RefSeq" id="WP_155036251.1">
    <property type="nucleotide sequence ID" value="NZ_JAYMMG010000006.1"/>
</dbReference>
<dbReference type="InterPro" id="IPR010870">
    <property type="entry name" value="Porin_O/P"/>
</dbReference>
<comment type="caution">
    <text evidence="2">The sequence shown here is derived from an EMBL/GenBank/DDBJ whole genome shotgun (WGS) entry which is preliminary data.</text>
</comment>
<protein>
    <recommendedName>
        <fullName evidence="4">Porin</fullName>
    </recommendedName>
</protein>
<dbReference type="SUPFAM" id="SSF56935">
    <property type="entry name" value="Porins"/>
    <property type="match status" value="1"/>
</dbReference>
<dbReference type="Pfam" id="PF07396">
    <property type="entry name" value="Porin_O_P"/>
    <property type="match status" value="1"/>
</dbReference>
<dbReference type="EMBL" id="WMJY01000022">
    <property type="protein sequence ID" value="MTH30265.1"/>
    <property type="molecule type" value="Genomic_DNA"/>
</dbReference>
<accession>A0A7K1GMZ9</accession>
<organism evidence="2 3">
    <name type="scientific">Myroides pelagicus</name>
    <dbReference type="NCBI Taxonomy" id="270914"/>
    <lineage>
        <taxon>Bacteria</taxon>
        <taxon>Pseudomonadati</taxon>
        <taxon>Bacteroidota</taxon>
        <taxon>Flavobacteriia</taxon>
        <taxon>Flavobacteriales</taxon>
        <taxon>Flavobacteriaceae</taxon>
        <taxon>Myroides</taxon>
    </lineage>
</organism>
<evidence type="ECO:0000313" key="2">
    <source>
        <dbReference type="EMBL" id="MTH30265.1"/>
    </source>
</evidence>
<feature type="chain" id="PRO_5029663808" description="Porin" evidence="1">
    <location>
        <begin position="21"/>
        <end position="393"/>
    </location>
</feature>
<name>A0A7K1GMZ9_9FLAO</name>
<gene>
    <name evidence="2" type="ORF">GJV77_10190</name>
</gene>
<dbReference type="AlphaFoldDB" id="A0A7K1GMZ9"/>
<proteinExistence type="predicted"/>
<evidence type="ECO:0000256" key="1">
    <source>
        <dbReference type="SAM" id="SignalP"/>
    </source>
</evidence>
<dbReference type="Proteomes" id="UP000488936">
    <property type="component" value="Unassembled WGS sequence"/>
</dbReference>